<organism evidence="4 5">
    <name type="scientific">Streptomyces liangshanensis</name>
    <dbReference type="NCBI Taxonomy" id="2717324"/>
    <lineage>
        <taxon>Bacteria</taxon>
        <taxon>Bacillati</taxon>
        <taxon>Actinomycetota</taxon>
        <taxon>Actinomycetes</taxon>
        <taxon>Kitasatosporales</taxon>
        <taxon>Streptomycetaceae</taxon>
        <taxon>Streptomyces</taxon>
    </lineage>
</organism>
<dbReference type="AlphaFoldDB" id="A0A6G9H612"/>
<dbReference type="InterPro" id="IPR050902">
    <property type="entry name" value="ABC_Transporter_SBP"/>
</dbReference>
<gene>
    <name evidence="4" type="ORF">HA039_29480</name>
</gene>
<feature type="domain" description="Fe/B12 periplasmic-binding" evidence="3">
    <location>
        <begin position="64"/>
        <end position="340"/>
    </location>
</feature>
<evidence type="ECO:0000259" key="3">
    <source>
        <dbReference type="PROSITE" id="PS50983"/>
    </source>
</evidence>
<protein>
    <submittedName>
        <fullName evidence="4">ABC transporter substrate-binding protein</fullName>
    </submittedName>
</protein>
<dbReference type="PANTHER" id="PTHR30535">
    <property type="entry name" value="VITAMIN B12-BINDING PROTEIN"/>
    <property type="match status" value="1"/>
</dbReference>
<dbReference type="PROSITE" id="PS51257">
    <property type="entry name" value="PROKAR_LIPOPROTEIN"/>
    <property type="match status" value="1"/>
</dbReference>
<comment type="similarity">
    <text evidence="1">Belongs to the bacterial solute-binding protein 8 family.</text>
</comment>
<reference evidence="4 5" key="1">
    <citation type="submission" date="2020-03" db="EMBL/GenBank/DDBJ databases">
        <title>A novel species.</title>
        <authorList>
            <person name="Gao J."/>
        </authorList>
    </citation>
    <scope>NUCLEOTIDE SEQUENCE [LARGE SCALE GENOMIC DNA]</scope>
    <source>
        <strain evidence="4 5">QMT-12</strain>
    </source>
</reference>
<dbReference type="PANTHER" id="PTHR30535:SF7">
    <property type="entry name" value="IRON(III) DICITRATE-BINDING PROTEIN"/>
    <property type="match status" value="1"/>
</dbReference>
<dbReference type="Gene3D" id="3.40.50.1980">
    <property type="entry name" value="Nitrogenase molybdenum iron protein domain"/>
    <property type="match status" value="2"/>
</dbReference>
<dbReference type="SUPFAM" id="SSF53807">
    <property type="entry name" value="Helical backbone' metal receptor"/>
    <property type="match status" value="1"/>
</dbReference>
<evidence type="ECO:0000313" key="5">
    <source>
        <dbReference type="Proteomes" id="UP000501179"/>
    </source>
</evidence>
<evidence type="ECO:0000256" key="2">
    <source>
        <dbReference type="SAM" id="SignalP"/>
    </source>
</evidence>
<dbReference type="PROSITE" id="PS50983">
    <property type="entry name" value="FE_B12_PBP"/>
    <property type="match status" value="1"/>
</dbReference>
<proteinExistence type="inferred from homology"/>
<sequence>MRPITIKTAASAAVTGALLAGLVACGNDDRPAAAGDSKDTGGKTAAVRLKSCGLDLNVTRPPRRAVALEQNATEIMLALGLADRMVGTSYQTDPVLPELADAYAKVPVLAKQYPGHEAVLAKEPDFLYSTLSSAFAPEAAGERAGWASAGVPAYLSSHDCEQKGLTRKDVTFDAIFGEINDIATVFGVKDRGTKVVDGLRARLDRAVAAAPGGPGRDIMWYYSGTRTPYVAGKGGLPSTISQLLGEKNTFDDVNQKWFAGGWEKIADRNPDVIVLADLTRGGDGDSAEAKKRFLRADPVASKLDAVRHNRFVVVPGSAVDPSLRSVSAVEAVSKGLGSLR</sequence>
<feature type="chain" id="PRO_5038372188" evidence="2">
    <location>
        <begin position="21"/>
        <end position="340"/>
    </location>
</feature>
<dbReference type="Pfam" id="PF01497">
    <property type="entry name" value="Peripla_BP_2"/>
    <property type="match status" value="1"/>
</dbReference>
<dbReference type="Proteomes" id="UP000501179">
    <property type="component" value="Chromosome"/>
</dbReference>
<keyword evidence="2" id="KW-0732">Signal</keyword>
<accession>A0A6G9H612</accession>
<evidence type="ECO:0000313" key="4">
    <source>
        <dbReference type="EMBL" id="QIQ05884.1"/>
    </source>
</evidence>
<evidence type="ECO:0000256" key="1">
    <source>
        <dbReference type="ARBA" id="ARBA00008814"/>
    </source>
</evidence>
<dbReference type="InterPro" id="IPR002491">
    <property type="entry name" value="ABC_transptr_periplasmic_BD"/>
</dbReference>
<name>A0A6G9H612_9ACTN</name>
<dbReference type="RefSeq" id="WP_167034423.1">
    <property type="nucleotide sequence ID" value="NZ_CP050177.1"/>
</dbReference>
<dbReference type="KEGG" id="slia:HA039_29480"/>
<dbReference type="EMBL" id="CP050177">
    <property type="protein sequence ID" value="QIQ05884.1"/>
    <property type="molecule type" value="Genomic_DNA"/>
</dbReference>
<keyword evidence="5" id="KW-1185">Reference proteome</keyword>
<feature type="signal peptide" evidence="2">
    <location>
        <begin position="1"/>
        <end position="20"/>
    </location>
</feature>